<protein>
    <recommendedName>
        <fullName evidence="3">Reverse transcriptase domain-containing protein</fullName>
    </recommendedName>
</protein>
<gene>
    <name evidence="1" type="ORF">SVUK_LOCUS13758</name>
</gene>
<accession>A0A3P7IZW0</accession>
<evidence type="ECO:0000313" key="2">
    <source>
        <dbReference type="Proteomes" id="UP000270094"/>
    </source>
</evidence>
<sequence>MKKNDKDLKIRCVYEGSAKIKGGLSLNEDLYRGPVLLPDLVGILIRTRLCEILISSDIEEAFLMVSLNRVSRDYTRFLWLKDPTASLCPQS</sequence>
<reference evidence="1 2" key="1">
    <citation type="submission" date="2018-11" db="EMBL/GenBank/DDBJ databases">
        <authorList>
            <consortium name="Pathogen Informatics"/>
        </authorList>
    </citation>
    <scope>NUCLEOTIDE SEQUENCE [LARGE SCALE GENOMIC DNA]</scope>
</reference>
<dbReference type="PANTHER" id="PTHR47331">
    <property type="entry name" value="PHD-TYPE DOMAIN-CONTAINING PROTEIN"/>
    <property type="match status" value="1"/>
</dbReference>
<evidence type="ECO:0000313" key="1">
    <source>
        <dbReference type="EMBL" id="VDM78760.1"/>
    </source>
</evidence>
<organism evidence="1 2">
    <name type="scientific">Strongylus vulgaris</name>
    <name type="common">Blood worm</name>
    <dbReference type="NCBI Taxonomy" id="40348"/>
    <lineage>
        <taxon>Eukaryota</taxon>
        <taxon>Metazoa</taxon>
        <taxon>Ecdysozoa</taxon>
        <taxon>Nematoda</taxon>
        <taxon>Chromadorea</taxon>
        <taxon>Rhabditida</taxon>
        <taxon>Rhabditina</taxon>
        <taxon>Rhabditomorpha</taxon>
        <taxon>Strongyloidea</taxon>
        <taxon>Strongylidae</taxon>
        <taxon>Strongylus</taxon>
    </lineage>
</organism>
<dbReference type="Proteomes" id="UP000270094">
    <property type="component" value="Unassembled WGS sequence"/>
</dbReference>
<proteinExistence type="predicted"/>
<name>A0A3P7IZW0_STRVU</name>
<evidence type="ECO:0008006" key="3">
    <source>
        <dbReference type="Google" id="ProtNLM"/>
    </source>
</evidence>
<keyword evidence="2" id="KW-1185">Reference proteome</keyword>
<dbReference type="OrthoDB" id="5920525at2759"/>
<dbReference type="EMBL" id="UYYB01102845">
    <property type="protein sequence ID" value="VDM78760.1"/>
    <property type="molecule type" value="Genomic_DNA"/>
</dbReference>
<dbReference type="AlphaFoldDB" id="A0A3P7IZW0"/>